<proteinExistence type="predicted"/>
<name>F0UTE2_AJEC8</name>
<dbReference type="HOGENOM" id="CLU_2319665_0_0_1"/>
<gene>
    <name evidence="1" type="ORF">HCEG_08384</name>
</gene>
<reference evidence="2" key="1">
    <citation type="submission" date="2008-07" db="EMBL/GenBank/DDBJ databases">
        <title>Annotation of Ajellomyces capsulatus strain H88.</title>
        <authorList>
            <person name="Champion M."/>
            <person name="Cuomo C."/>
            <person name="Ma L.-J."/>
            <person name="Henn M.R."/>
            <person name="Sil A."/>
            <person name="Goldman B."/>
            <person name="Young S.K."/>
            <person name="Kodira C.D."/>
            <person name="Zeng Q."/>
            <person name="Koehrsen M."/>
            <person name="Alvarado L."/>
            <person name="Berlin A."/>
            <person name="Borenstein D."/>
            <person name="Chen Z."/>
            <person name="Engels R."/>
            <person name="Freedman E."/>
            <person name="Gellesch M."/>
            <person name="Goldberg J."/>
            <person name="Griggs A."/>
            <person name="Gujja S."/>
            <person name="Heiman D."/>
            <person name="Hepburn T."/>
            <person name="Howarth C."/>
            <person name="Jen D."/>
            <person name="Larson L."/>
            <person name="Lewis B."/>
            <person name="Mehta T."/>
            <person name="Park D."/>
            <person name="Pearson M."/>
            <person name="Roberts A."/>
            <person name="Saif S."/>
            <person name="Shea T."/>
            <person name="Shenoy N."/>
            <person name="Sisk P."/>
            <person name="Stolte C."/>
            <person name="Sykes S."/>
            <person name="Walk T."/>
            <person name="White J."/>
            <person name="Yandava C."/>
            <person name="Klein B."/>
            <person name="McEwen J.G."/>
            <person name="Puccia R."/>
            <person name="Goldman G.H."/>
            <person name="Felipe M.S."/>
            <person name="Nino-Vega G."/>
            <person name="San-Blas G."/>
            <person name="Taylor J."/>
            <person name="Mendoza L."/>
            <person name="Galagan J."/>
            <person name="Nusbaum C."/>
            <person name="Birren B."/>
        </authorList>
    </citation>
    <scope>NUCLEOTIDE SEQUENCE [LARGE SCALE GENOMIC DNA]</scope>
    <source>
        <strain evidence="2">H88</strain>
    </source>
</reference>
<protein>
    <submittedName>
        <fullName evidence="1">Predicted protein</fullName>
    </submittedName>
</protein>
<dbReference type="EMBL" id="DS990642">
    <property type="protein sequence ID" value="EGC49169.1"/>
    <property type="molecule type" value="Genomic_DNA"/>
</dbReference>
<organism evidence="2">
    <name type="scientific">Ajellomyces capsulatus (strain H88)</name>
    <name type="common">Darling's disease fungus</name>
    <name type="synonym">Histoplasma capsulatum</name>
    <dbReference type="NCBI Taxonomy" id="544711"/>
    <lineage>
        <taxon>Eukaryota</taxon>
        <taxon>Fungi</taxon>
        <taxon>Dikarya</taxon>
        <taxon>Ascomycota</taxon>
        <taxon>Pezizomycotina</taxon>
        <taxon>Eurotiomycetes</taxon>
        <taxon>Eurotiomycetidae</taxon>
        <taxon>Onygenales</taxon>
        <taxon>Ajellomycetaceae</taxon>
        <taxon>Histoplasma</taxon>
    </lineage>
</organism>
<sequence>MPPGGSFRRRRYQARLYTYYSWELGIMWKQTKSCNKAISIRACCMPCERSKIPEKETRYKYNEKLQAIALAGISYLYKYSAIKADQSKKDRQCLTLPWR</sequence>
<dbReference type="OMA" id="SIRACCM"/>
<evidence type="ECO:0000313" key="2">
    <source>
        <dbReference type="Proteomes" id="UP000008142"/>
    </source>
</evidence>
<dbReference type="Proteomes" id="UP000008142">
    <property type="component" value="Unassembled WGS sequence"/>
</dbReference>
<accession>F0UTE2</accession>
<evidence type="ECO:0000313" key="1">
    <source>
        <dbReference type="EMBL" id="EGC49169.1"/>
    </source>
</evidence>
<dbReference type="AlphaFoldDB" id="F0UTE2"/>